<evidence type="ECO:0000256" key="5">
    <source>
        <dbReference type="ARBA" id="ARBA00023128"/>
    </source>
</evidence>
<evidence type="ECO:0000256" key="7">
    <source>
        <dbReference type="ARBA" id="ARBA00035192"/>
    </source>
</evidence>
<accession>A0A0P5YUG1</accession>
<dbReference type="InterPro" id="IPR039145">
    <property type="entry name" value="Ribosomal_mL40_metazoa/plant"/>
</dbReference>
<keyword evidence="3" id="KW-0809">Transit peptide</keyword>
<dbReference type="InterPro" id="IPR019192">
    <property type="entry name" value="Ribosomal_mL40"/>
</dbReference>
<dbReference type="GO" id="GO:0005762">
    <property type="term" value="C:mitochondrial large ribosomal subunit"/>
    <property type="evidence" value="ECO:0007669"/>
    <property type="project" value="InterPro"/>
</dbReference>
<keyword evidence="5" id="KW-0496">Mitochondrion</keyword>
<evidence type="ECO:0000256" key="3">
    <source>
        <dbReference type="ARBA" id="ARBA00022946"/>
    </source>
</evidence>
<dbReference type="EMBL" id="GDIQ01028022">
    <property type="protein sequence ID" value="JAN66715.1"/>
    <property type="molecule type" value="Transcribed_RNA"/>
</dbReference>
<evidence type="ECO:0000256" key="1">
    <source>
        <dbReference type="ARBA" id="ARBA00004173"/>
    </source>
</evidence>
<dbReference type="Pfam" id="PF09812">
    <property type="entry name" value="MRP-L28"/>
    <property type="match status" value="1"/>
</dbReference>
<proteinExistence type="inferred from homology"/>
<name>A0A0P5YUG1_9CRUS</name>
<dbReference type="OrthoDB" id="5977625at2759"/>
<keyword evidence="6" id="KW-0687">Ribonucleoprotein</keyword>
<protein>
    <recommendedName>
        <fullName evidence="7">Large ribosomal subunit protein mL40</fullName>
    </recommendedName>
</protein>
<organism evidence="8">
    <name type="scientific">Daphnia magna</name>
    <dbReference type="NCBI Taxonomy" id="35525"/>
    <lineage>
        <taxon>Eukaryota</taxon>
        <taxon>Metazoa</taxon>
        <taxon>Ecdysozoa</taxon>
        <taxon>Arthropoda</taxon>
        <taxon>Crustacea</taxon>
        <taxon>Branchiopoda</taxon>
        <taxon>Diplostraca</taxon>
        <taxon>Cladocera</taxon>
        <taxon>Anomopoda</taxon>
        <taxon>Daphniidae</taxon>
        <taxon>Daphnia</taxon>
    </lineage>
</organism>
<comment type="similarity">
    <text evidence="2">Belongs to the mitochondrion-specific ribosomal protein mL40 family.</text>
</comment>
<evidence type="ECO:0000256" key="6">
    <source>
        <dbReference type="ARBA" id="ARBA00023274"/>
    </source>
</evidence>
<keyword evidence="4 8" id="KW-0689">Ribosomal protein</keyword>
<reference evidence="8" key="1">
    <citation type="submission" date="2015-10" db="EMBL/GenBank/DDBJ databases">
        <title>EvidentialGene: Evidence-directed Construction of Complete mRNA Transcriptomes without Genomes.</title>
        <authorList>
            <person name="Gilbert D.G."/>
        </authorList>
    </citation>
    <scope>NUCLEOTIDE SEQUENCE</scope>
</reference>
<comment type="subcellular location">
    <subcellularLocation>
        <location evidence="1">Mitochondrion</location>
    </subcellularLocation>
</comment>
<dbReference type="PANTHER" id="PTHR13359:SF2">
    <property type="entry name" value="LARGE RIBOSOMAL SUBUNIT PROTEIN ML40"/>
    <property type="match status" value="1"/>
</dbReference>
<sequence>MNSLIRKMSMVITESLMSQRTICTNIRFPTFLQVSSPLLAEPMKKKKKMDPQIIKAREERKRKRIEKSIKKLEKNTKQLKPIEEIDWPISLQKQKLLRERTETISQPQQGQDILKAWRSYKYQQSLQETKMIDRISSSQLQALEQLRAISEDLYIKAIQVRVASDIVIGLIPCITSLQMDDLLLPFTAAGPSSTPPIIGYDVLDGEYIDETPKWK</sequence>
<dbReference type="AlphaFoldDB" id="A0A0P5YUG1"/>
<evidence type="ECO:0000313" key="8">
    <source>
        <dbReference type="EMBL" id="JAN66715.1"/>
    </source>
</evidence>
<evidence type="ECO:0000256" key="4">
    <source>
        <dbReference type="ARBA" id="ARBA00022980"/>
    </source>
</evidence>
<dbReference type="Gene3D" id="6.10.250.3440">
    <property type="match status" value="1"/>
</dbReference>
<dbReference type="PANTHER" id="PTHR13359">
    <property type="entry name" value="39S RIBOSOMAL PROTEIN L40, MITOCHONDRIAL"/>
    <property type="match status" value="1"/>
</dbReference>
<evidence type="ECO:0000256" key="2">
    <source>
        <dbReference type="ARBA" id="ARBA00009360"/>
    </source>
</evidence>